<accession>S9X409</accession>
<evidence type="ECO:0000313" key="2">
    <source>
        <dbReference type="Proteomes" id="UP000515908"/>
    </source>
</evidence>
<sequence length="260" mass="30055">MSNGSSTKAVLIEKERRIDFYKLVAKSKRPASPIEKTLVMNCFDEINYRYADFVGFFALALGSIRINRGRGFFVRYRLPVYIGLVGYDCGLRASAAAPATTFWNTVCMMDSEMGNQARAIHSPNPFYEITSKNGEYRYKNYGAYLVNSALYIAQSLFLTKIILSVTEGSCWKRSRDSGSDVTALVLSNRFMRMNVFTFIHRKRKNQYHLYCELHPRFHMSTDWYNTFKCREFVLENTNTVAAYLWYWAHFKVFGGVMGIS</sequence>
<gene>
    <name evidence="1" type="ORF">ADEAN_000954500</name>
</gene>
<organism evidence="1 2">
    <name type="scientific">Angomonas deanei</name>
    <dbReference type="NCBI Taxonomy" id="59799"/>
    <lineage>
        <taxon>Eukaryota</taxon>
        <taxon>Discoba</taxon>
        <taxon>Euglenozoa</taxon>
        <taxon>Kinetoplastea</taxon>
        <taxon>Metakinetoplastina</taxon>
        <taxon>Trypanosomatida</taxon>
        <taxon>Trypanosomatidae</taxon>
        <taxon>Strigomonadinae</taxon>
        <taxon>Angomonas</taxon>
    </lineage>
</organism>
<dbReference type="VEuPathDB" id="TriTrypDB:ADEAN_000954500"/>
<keyword evidence="2" id="KW-1185">Reference proteome</keyword>
<proteinExistence type="predicted"/>
<reference evidence="1 2" key="1">
    <citation type="submission" date="2020-08" db="EMBL/GenBank/DDBJ databases">
        <authorList>
            <person name="Newling K."/>
            <person name="Davey J."/>
            <person name="Forrester S."/>
        </authorList>
    </citation>
    <scope>NUCLEOTIDE SEQUENCE [LARGE SCALE GENOMIC DNA]</scope>
    <source>
        <strain evidence="2">Crithidia deanei Carvalho (ATCC PRA-265)</strain>
    </source>
</reference>
<dbReference type="OrthoDB" id="271843at2759"/>
<dbReference type="EMBL" id="LR877167">
    <property type="protein sequence ID" value="CAD2222006.1"/>
    <property type="molecule type" value="Genomic_DNA"/>
</dbReference>
<protein>
    <submittedName>
        <fullName evidence="1">Uncharacterized protein</fullName>
    </submittedName>
</protein>
<evidence type="ECO:0000313" key="1">
    <source>
        <dbReference type="EMBL" id="CAD2222006.1"/>
    </source>
</evidence>
<dbReference type="AlphaFoldDB" id="S9X409"/>
<dbReference type="Proteomes" id="UP000515908">
    <property type="component" value="Chromosome 23"/>
</dbReference>
<name>S9X409_9TRYP</name>